<dbReference type="InterPro" id="IPR036890">
    <property type="entry name" value="HATPase_C_sf"/>
</dbReference>
<feature type="domain" description="Histidine kinase" evidence="8">
    <location>
        <begin position="182"/>
        <end position="401"/>
    </location>
</feature>
<feature type="coiled-coil region" evidence="7">
    <location>
        <begin position="134"/>
        <end position="161"/>
    </location>
</feature>
<evidence type="ECO:0000256" key="1">
    <source>
        <dbReference type="ARBA" id="ARBA00000085"/>
    </source>
</evidence>
<evidence type="ECO:0000256" key="2">
    <source>
        <dbReference type="ARBA" id="ARBA00012438"/>
    </source>
</evidence>
<keyword evidence="4" id="KW-0808">Transferase</keyword>
<keyword evidence="11" id="KW-1185">Reference proteome</keyword>
<evidence type="ECO:0000313" key="10">
    <source>
        <dbReference type="EMBL" id="AWU94085.1"/>
    </source>
</evidence>
<dbReference type="InterPro" id="IPR036097">
    <property type="entry name" value="HisK_dim/P_sf"/>
</dbReference>
<dbReference type="SUPFAM" id="SSF52172">
    <property type="entry name" value="CheY-like"/>
    <property type="match status" value="1"/>
</dbReference>
<evidence type="ECO:0000256" key="5">
    <source>
        <dbReference type="ARBA" id="ARBA00022777"/>
    </source>
</evidence>
<sequence>MNRSQFDPALAQQVRDASILIVDDNQSNVDLLREILSHDGYTRVVGETDPRKVPALCAAEAFDLLLIDIRMPHMSGFELMERLKPVFGDDYVPVLVLTAQTDQDTRRKSLELGANDFLTKPFIAWELLHRVRNMVEIRKLYRRAAEQNRELEHRVSERTAELSDALEAARKADRAKLDFLAVMSHELRTPLNSIIGFADVLAGEGMGKLGHPDYLEYVKLIEESGRSLLTMVNNILDYTRGSTGSIELQESDVNIPQLLNGCAELLAQKASVKQLAVAVHPCTAFRMRIDRRRLREMVLNLLDNAVKFTQPGGQVALVVEDRDNFVGLTVRDDGPGIPAELMGRLFNPFTQAERSLVRQHEGVGLGLPIVRRFAELHGGGVEVDSVPGRGTAVTILLPKERLLGDS</sequence>
<dbReference type="Gene3D" id="3.40.50.2300">
    <property type="match status" value="1"/>
</dbReference>
<dbReference type="GO" id="GO:0000155">
    <property type="term" value="F:phosphorelay sensor kinase activity"/>
    <property type="evidence" value="ECO:0007669"/>
    <property type="project" value="InterPro"/>
</dbReference>
<dbReference type="GO" id="GO:0009927">
    <property type="term" value="F:histidine phosphotransfer kinase activity"/>
    <property type="evidence" value="ECO:0007669"/>
    <property type="project" value="TreeGrafter"/>
</dbReference>
<dbReference type="SMART" id="SM00388">
    <property type="entry name" value="HisKA"/>
    <property type="match status" value="1"/>
</dbReference>
<dbReference type="InterPro" id="IPR001789">
    <property type="entry name" value="Sig_transdc_resp-reg_receiver"/>
</dbReference>
<dbReference type="PANTHER" id="PTHR43047">
    <property type="entry name" value="TWO-COMPONENT HISTIDINE PROTEIN KINASE"/>
    <property type="match status" value="1"/>
</dbReference>
<dbReference type="OrthoDB" id="9801651at2"/>
<dbReference type="CDD" id="cd17551">
    <property type="entry name" value="REC_RpfG-like"/>
    <property type="match status" value="1"/>
</dbReference>
<feature type="modified residue" description="4-aspartylphosphate" evidence="6">
    <location>
        <position position="68"/>
    </location>
</feature>
<dbReference type="PROSITE" id="PS50110">
    <property type="entry name" value="RESPONSE_REGULATORY"/>
    <property type="match status" value="1"/>
</dbReference>
<dbReference type="InterPro" id="IPR003661">
    <property type="entry name" value="HisK_dim/P_dom"/>
</dbReference>
<dbReference type="EMBL" id="CP029829">
    <property type="protein sequence ID" value="AWU94085.1"/>
    <property type="molecule type" value="Genomic_DNA"/>
</dbReference>
<dbReference type="Proteomes" id="UP000249605">
    <property type="component" value="Chromosome"/>
</dbReference>
<evidence type="ECO:0000256" key="7">
    <source>
        <dbReference type="SAM" id="Coils"/>
    </source>
</evidence>
<proteinExistence type="predicted"/>
<dbReference type="Gene3D" id="1.10.287.130">
    <property type="match status" value="1"/>
</dbReference>
<dbReference type="PROSITE" id="PS50109">
    <property type="entry name" value="HIS_KIN"/>
    <property type="match status" value="1"/>
</dbReference>
<keyword evidence="3 6" id="KW-0597">Phosphoprotein</keyword>
<dbReference type="EC" id="2.7.13.3" evidence="2"/>
<dbReference type="InterPro" id="IPR005467">
    <property type="entry name" value="His_kinase_dom"/>
</dbReference>
<dbReference type="SUPFAM" id="SSF55874">
    <property type="entry name" value="ATPase domain of HSP90 chaperone/DNA topoisomerase II/histidine kinase"/>
    <property type="match status" value="1"/>
</dbReference>
<accession>A0A2U9S366</accession>
<name>A0A2U9S366_9PROT</name>
<dbReference type="SMART" id="SM00448">
    <property type="entry name" value="REC"/>
    <property type="match status" value="1"/>
</dbReference>
<comment type="catalytic activity">
    <reaction evidence="1">
        <text>ATP + protein L-histidine = ADP + protein N-phospho-L-histidine.</text>
        <dbReference type="EC" id="2.7.13.3"/>
    </reaction>
</comment>
<evidence type="ECO:0000313" key="11">
    <source>
        <dbReference type="Proteomes" id="UP000249605"/>
    </source>
</evidence>
<evidence type="ECO:0000256" key="6">
    <source>
        <dbReference type="PROSITE-ProRule" id="PRU00169"/>
    </source>
</evidence>
<gene>
    <name evidence="10" type="ORF">DM194_07315</name>
</gene>
<dbReference type="GO" id="GO:0005886">
    <property type="term" value="C:plasma membrane"/>
    <property type="evidence" value="ECO:0007669"/>
    <property type="project" value="TreeGrafter"/>
</dbReference>
<dbReference type="Pfam" id="PF00512">
    <property type="entry name" value="HisKA"/>
    <property type="match status" value="1"/>
</dbReference>
<dbReference type="Gene3D" id="3.30.565.10">
    <property type="entry name" value="Histidine kinase-like ATPase, C-terminal domain"/>
    <property type="match status" value="1"/>
</dbReference>
<dbReference type="PRINTS" id="PR00344">
    <property type="entry name" value="BCTRLSENSOR"/>
</dbReference>
<evidence type="ECO:0000256" key="4">
    <source>
        <dbReference type="ARBA" id="ARBA00022679"/>
    </source>
</evidence>
<dbReference type="InterPro" id="IPR011006">
    <property type="entry name" value="CheY-like_superfamily"/>
</dbReference>
<dbReference type="AlphaFoldDB" id="A0A2U9S366"/>
<dbReference type="SMART" id="SM00387">
    <property type="entry name" value="HATPase_c"/>
    <property type="match status" value="1"/>
</dbReference>
<keyword evidence="7" id="KW-0175">Coiled coil</keyword>
<dbReference type="FunFam" id="3.30.565.10:FF:000006">
    <property type="entry name" value="Sensor histidine kinase WalK"/>
    <property type="match status" value="1"/>
</dbReference>
<dbReference type="KEGG" id="azm:DM194_07315"/>
<protein>
    <recommendedName>
        <fullName evidence="2">histidine kinase</fullName>
        <ecNumber evidence="2">2.7.13.3</ecNumber>
    </recommendedName>
</protein>
<organism evidence="10 11">
    <name type="scientific">Azospirillum ramasamyi</name>
    <dbReference type="NCBI Taxonomy" id="682998"/>
    <lineage>
        <taxon>Bacteria</taxon>
        <taxon>Pseudomonadati</taxon>
        <taxon>Pseudomonadota</taxon>
        <taxon>Alphaproteobacteria</taxon>
        <taxon>Rhodospirillales</taxon>
        <taxon>Azospirillaceae</taxon>
        <taxon>Azospirillum</taxon>
    </lineage>
</organism>
<keyword evidence="5 10" id="KW-0418">Kinase</keyword>
<dbReference type="Pfam" id="PF00072">
    <property type="entry name" value="Response_reg"/>
    <property type="match status" value="1"/>
</dbReference>
<dbReference type="CDD" id="cd00082">
    <property type="entry name" value="HisKA"/>
    <property type="match status" value="1"/>
</dbReference>
<evidence type="ECO:0000256" key="3">
    <source>
        <dbReference type="ARBA" id="ARBA00022553"/>
    </source>
</evidence>
<dbReference type="SUPFAM" id="SSF47384">
    <property type="entry name" value="Homodimeric domain of signal transducing histidine kinase"/>
    <property type="match status" value="1"/>
</dbReference>
<reference evidence="10 11" key="1">
    <citation type="journal article" date="2019" name="Int. J. Syst. Evol. Microbiol.">
        <title>Azospirillum ramasamyi sp. nov., a novel diazotrophic bacterium isolated from fermented bovine products.</title>
        <authorList>
            <person name="Anandham R."/>
            <person name="Heo J."/>
            <person name="Krishnamoorthy R."/>
            <person name="SenthilKumar M."/>
            <person name="Gopal N.O."/>
            <person name="Kim S.J."/>
            <person name="Kwon S.W."/>
        </authorList>
    </citation>
    <scope>NUCLEOTIDE SEQUENCE [LARGE SCALE GENOMIC DNA]</scope>
    <source>
        <strain evidence="10 11">M2T2B2</strain>
    </source>
</reference>
<dbReference type="InterPro" id="IPR003594">
    <property type="entry name" value="HATPase_dom"/>
</dbReference>
<dbReference type="RefSeq" id="WP_111066612.1">
    <property type="nucleotide sequence ID" value="NZ_CP029829.1"/>
</dbReference>
<feature type="domain" description="Response regulatory" evidence="9">
    <location>
        <begin position="18"/>
        <end position="135"/>
    </location>
</feature>
<dbReference type="Pfam" id="PF02518">
    <property type="entry name" value="HATPase_c"/>
    <property type="match status" value="1"/>
</dbReference>
<evidence type="ECO:0000259" key="9">
    <source>
        <dbReference type="PROSITE" id="PS50110"/>
    </source>
</evidence>
<dbReference type="InterPro" id="IPR004358">
    <property type="entry name" value="Sig_transdc_His_kin-like_C"/>
</dbReference>
<evidence type="ECO:0000259" key="8">
    <source>
        <dbReference type="PROSITE" id="PS50109"/>
    </source>
</evidence>